<keyword evidence="8" id="KW-1185">Reference proteome</keyword>
<dbReference type="EMBL" id="AMGV01000007">
    <property type="protein sequence ID" value="KEF55387.1"/>
    <property type="molecule type" value="Genomic_DNA"/>
</dbReference>
<dbReference type="GO" id="GO:0000712">
    <property type="term" value="P:resolution of meiotic recombination intermediates"/>
    <property type="evidence" value="ECO:0007669"/>
    <property type="project" value="TreeGrafter"/>
</dbReference>
<dbReference type="Proteomes" id="UP000027920">
    <property type="component" value="Unassembled WGS sequence"/>
</dbReference>
<evidence type="ECO:0000259" key="6">
    <source>
        <dbReference type="Pfam" id="PF15511"/>
    </source>
</evidence>
<evidence type="ECO:0000256" key="4">
    <source>
        <dbReference type="ARBA" id="ARBA00023242"/>
    </source>
</evidence>
<evidence type="ECO:0000256" key="2">
    <source>
        <dbReference type="ARBA" id="ARBA00004286"/>
    </source>
</evidence>
<dbReference type="PANTHER" id="PTHR22980">
    <property type="entry name" value="CORTISTATIN"/>
    <property type="match status" value="1"/>
</dbReference>
<dbReference type="CDD" id="cd22920">
    <property type="entry name" value="HFD_CENP-T"/>
    <property type="match status" value="1"/>
</dbReference>
<comment type="caution">
    <text evidence="7">The sequence shown here is derived from an EMBL/GenBank/DDBJ whole genome shotgun (WGS) entry which is preliminary data.</text>
</comment>
<reference evidence="7 8" key="1">
    <citation type="submission" date="2013-03" db="EMBL/GenBank/DDBJ databases">
        <title>The Genome Sequence of Exophiala aquamarina CBS 119918.</title>
        <authorList>
            <consortium name="The Broad Institute Genomics Platform"/>
            <person name="Cuomo C."/>
            <person name="de Hoog S."/>
            <person name="Gorbushina A."/>
            <person name="Walker B."/>
            <person name="Young S.K."/>
            <person name="Zeng Q."/>
            <person name="Gargeya S."/>
            <person name="Fitzgerald M."/>
            <person name="Haas B."/>
            <person name="Abouelleil A."/>
            <person name="Allen A.W."/>
            <person name="Alvarado L."/>
            <person name="Arachchi H.M."/>
            <person name="Berlin A.M."/>
            <person name="Chapman S.B."/>
            <person name="Gainer-Dewar J."/>
            <person name="Goldberg J."/>
            <person name="Griggs A."/>
            <person name="Gujja S."/>
            <person name="Hansen M."/>
            <person name="Howarth C."/>
            <person name="Imamovic A."/>
            <person name="Ireland A."/>
            <person name="Larimer J."/>
            <person name="McCowan C."/>
            <person name="Murphy C."/>
            <person name="Pearson M."/>
            <person name="Poon T.W."/>
            <person name="Priest M."/>
            <person name="Roberts A."/>
            <person name="Saif S."/>
            <person name="Shea T."/>
            <person name="Sisk P."/>
            <person name="Sykes S."/>
            <person name="Wortman J."/>
            <person name="Nusbaum C."/>
            <person name="Birren B."/>
        </authorList>
    </citation>
    <scope>NUCLEOTIDE SEQUENCE [LARGE SCALE GENOMIC DNA]</scope>
    <source>
        <strain evidence="7 8">CBS 119918</strain>
    </source>
</reference>
<dbReference type="VEuPathDB" id="FungiDB:A1O9_08137"/>
<sequence>MSTCKRAPTELANSVTPAKTTTTVRPKTTTAARYAPSTPHAIRALQVRSGLKTRSAMRSMRHRTFGDVMSTNNKTNSNNTQVTTASNDSVVRPDSARGILRRLAKLTAPTSKRVVATPSTGNMGSRKGRGWGDDKENARPDFYDDDGVRTKKPRLTLDIEYSLGEEEDLQPPDVGDDEDEDSELPVAPTPSILPDDDDEEMQNRWRGDGNGDPTITFRSIDFSKHSRPSLEGGGRRVSRLPFPSSEPVGGPDDAEDGPTILSEYGRRAISEEPTGRLSRYSFGSIRMDDFGSELEIRQESDQQQDKAKAMGVLNDYAGVGVDDQEDTSFDYGEETEGLRNLQRSPTLPPPDESTMNIPALDESFQLELPDQEAVAQHANPDAQPRVSLYDPPTEVRENVVEDDEPGTVVSQQQDQAVANIAPVRTSATRRKRLKATRHGTIVPSLPSSLIKRVAVQAQARLGNRKPKLGSDHMKALEQATEWFFEQVGEDLEAYSDHARRKKRVDASDMLMLMQRQRLLKGEGKLSKAAKEILPKDALAELDIPDEL</sequence>
<feature type="region of interest" description="Disordered" evidence="5">
    <location>
        <begin position="318"/>
        <end position="353"/>
    </location>
</feature>
<dbReference type="GO" id="GO:0031297">
    <property type="term" value="P:replication fork processing"/>
    <property type="evidence" value="ECO:0007669"/>
    <property type="project" value="TreeGrafter"/>
</dbReference>
<proteinExistence type="predicted"/>
<evidence type="ECO:0000256" key="1">
    <source>
        <dbReference type="ARBA" id="ARBA00004123"/>
    </source>
</evidence>
<feature type="compositionally biased region" description="Basic and acidic residues" evidence="5">
    <location>
        <begin position="264"/>
        <end position="274"/>
    </location>
</feature>
<dbReference type="HOGENOM" id="CLU_497851_0_0_1"/>
<dbReference type="GeneID" id="25283050"/>
<dbReference type="GO" id="GO:0005694">
    <property type="term" value="C:chromosome"/>
    <property type="evidence" value="ECO:0007669"/>
    <property type="project" value="UniProtKB-SubCell"/>
</dbReference>
<dbReference type="GO" id="GO:0071821">
    <property type="term" value="C:FANCM-MHF complex"/>
    <property type="evidence" value="ECO:0007669"/>
    <property type="project" value="TreeGrafter"/>
</dbReference>
<dbReference type="Gene3D" id="1.10.20.10">
    <property type="entry name" value="Histone, subunit A"/>
    <property type="match status" value="1"/>
</dbReference>
<evidence type="ECO:0000313" key="8">
    <source>
        <dbReference type="Proteomes" id="UP000027920"/>
    </source>
</evidence>
<accession>A0A072P6P2</accession>
<gene>
    <name evidence="7" type="ORF">A1O9_08137</name>
</gene>
<evidence type="ECO:0000256" key="3">
    <source>
        <dbReference type="ARBA" id="ARBA00022454"/>
    </source>
</evidence>
<keyword evidence="4" id="KW-0539">Nucleus</keyword>
<dbReference type="InterPro" id="IPR035425">
    <property type="entry name" value="CENP-T/H4_C"/>
</dbReference>
<keyword evidence="3" id="KW-0158">Chromosome</keyword>
<dbReference type="RefSeq" id="XP_013257977.1">
    <property type="nucleotide sequence ID" value="XM_013402523.1"/>
</dbReference>
<evidence type="ECO:0000313" key="7">
    <source>
        <dbReference type="EMBL" id="KEF55387.1"/>
    </source>
</evidence>
<evidence type="ECO:0000256" key="5">
    <source>
        <dbReference type="SAM" id="MobiDB-lite"/>
    </source>
</evidence>
<organism evidence="7 8">
    <name type="scientific">Exophiala aquamarina CBS 119918</name>
    <dbReference type="NCBI Taxonomy" id="1182545"/>
    <lineage>
        <taxon>Eukaryota</taxon>
        <taxon>Fungi</taxon>
        <taxon>Dikarya</taxon>
        <taxon>Ascomycota</taxon>
        <taxon>Pezizomycotina</taxon>
        <taxon>Eurotiomycetes</taxon>
        <taxon>Chaetothyriomycetidae</taxon>
        <taxon>Chaetothyriales</taxon>
        <taxon>Herpotrichiellaceae</taxon>
        <taxon>Exophiala</taxon>
    </lineage>
</organism>
<dbReference type="GO" id="GO:0003682">
    <property type="term" value="F:chromatin binding"/>
    <property type="evidence" value="ECO:0007669"/>
    <property type="project" value="TreeGrafter"/>
</dbReference>
<dbReference type="STRING" id="1182545.A0A072P6P2"/>
<feature type="region of interest" description="Disordered" evidence="5">
    <location>
        <begin position="63"/>
        <end position="94"/>
    </location>
</feature>
<feature type="compositionally biased region" description="Low complexity" evidence="5">
    <location>
        <begin position="71"/>
        <end position="84"/>
    </location>
</feature>
<dbReference type="Pfam" id="PF15511">
    <property type="entry name" value="CENP-T_C"/>
    <property type="match status" value="1"/>
</dbReference>
<comment type="subcellular location">
    <subcellularLocation>
        <location evidence="2">Chromosome</location>
    </subcellularLocation>
    <subcellularLocation>
        <location evidence="1">Nucleus</location>
    </subcellularLocation>
</comment>
<dbReference type="PANTHER" id="PTHR22980:SF5">
    <property type="entry name" value="CENP-T_HISTONE H4 HISTONE FOLD DOMAIN-CONTAINING PROTEIN"/>
    <property type="match status" value="1"/>
</dbReference>
<dbReference type="SUPFAM" id="SSF47113">
    <property type="entry name" value="Histone-fold"/>
    <property type="match status" value="1"/>
</dbReference>
<name>A0A072P6P2_9EURO</name>
<feature type="region of interest" description="Disordered" evidence="5">
    <location>
        <begin position="110"/>
        <end position="283"/>
    </location>
</feature>
<dbReference type="GO" id="GO:0046982">
    <property type="term" value="F:protein heterodimerization activity"/>
    <property type="evidence" value="ECO:0007669"/>
    <property type="project" value="InterPro"/>
</dbReference>
<feature type="compositionally biased region" description="Acidic residues" evidence="5">
    <location>
        <begin position="163"/>
        <end position="183"/>
    </location>
</feature>
<dbReference type="AlphaFoldDB" id="A0A072P6P2"/>
<protein>
    <recommendedName>
        <fullName evidence="6">CENP-T/Histone H4 histone fold domain-containing protein</fullName>
    </recommendedName>
</protein>
<feature type="domain" description="CENP-T/Histone H4 histone fold" evidence="6">
    <location>
        <begin position="438"/>
        <end position="542"/>
    </location>
</feature>
<dbReference type="InterPro" id="IPR009072">
    <property type="entry name" value="Histone-fold"/>
</dbReference>
<feature type="compositionally biased region" description="Basic and acidic residues" evidence="5">
    <location>
        <begin position="130"/>
        <end position="149"/>
    </location>
</feature>
<dbReference type="OrthoDB" id="10071681at2759"/>
<feature type="compositionally biased region" description="Acidic residues" evidence="5">
    <location>
        <begin position="322"/>
        <end position="335"/>
    </location>
</feature>